<keyword evidence="5 7" id="KW-0067">ATP-binding</keyword>
<evidence type="ECO:0000256" key="6">
    <source>
        <dbReference type="ARBA" id="ARBA00023027"/>
    </source>
</evidence>
<dbReference type="SUPFAM" id="SSF52402">
    <property type="entry name" value="Adenine nucleotide alpha hydrolases-like"/>
    <property type="match status" value="1"/>
</dbReference>
<dbReference type="PROSITE" id="PS50263">
    <property type="entry name" value="CN_HYDROLASE"/>
    <property type="match status" value="1"/>
</dbReference>
<feature type="binding site" evidence="7">
    <location>
        <begin position="320"/>
        <end position="327"/>
    </location>
    <ligand>
        <name>ATP</name>
        <dbReference type="ChEBI" id="CHEBI:30616"/>
    </ligand>
</feature>
<dbReference type="CDD" id="cd00553">
    <property type="entry name" value="NAD_synthase"/>
    <property type="match status" value="1"/>
</dbReference>
<comment type="pathway">
    <text evidence="1 7 8">Cofactor biosynthesis; NAD(+) biosynthesis; NAD(+) from deamido-NAD(+) (L-Gln route): step 1/1.</text>
</comment>
<reference evidence="11 12" key="1">
    <citation type="submission" date="2018-05" db="EMBL/GenBank/DDBJ databases">
        <title>Genomic Encyclopedia of Type Strains, Phase IV (KMG-IV): sequencing the most valuable type-strain genomes for metagenomic binning, comparative biology and taxonomic classification.</title>
        <authorList>
            <person name="Goeker M."/>
        </authorList>
    </citation>
    <scope>NUCLEOTIDE SEQUENCE [LARGE SCALE GENOMIC DNA]</scope>
    <source>
        <strain evidence="11 12">DSM 24906</strain>
    </source>
</reference>
<dbReference type="Proteomes" id="UP000245921">
    <property type="component" value="Unassembled WGS sequence"/>
</dbReference>
<dbReference type="Pfam" id="PF02540">
    <property type="entry name" value="NAD_synthase"/>
    <property type="match status" value="1"/>
</dbReference>
<feature type="active site" description="Nucleophile; for glutaminase activity" evidence="7">
    <location>
        <position position="147"/>
    </location>
</feature>
<feature type="binding site" evidence="7">
    <location>
        <position position="117"/>
    </location>
    <ligand>
        <name>L-glutamine</name>
        <dbReference type="ChEBI" id="CHEBI:58359"/>
    </ligand>
</feature>
<dbReference type="InterPro" id="IPR003010">
    <property type="entry name" value="C-N_Hydrolase"/>
</dbReference>
<feature type="binding site" evidence="7">
    <location>
        <position position="180"/>
    </location>
    <ligand>
        <name>L-glutamine</name>
        <dbReference type="ChEBI" id="CHEBI:58359"/>
    </ligand>
</feature>
<keyword evidence="6 7" id="KW-0520">NAD</keyword>
<dbReference type="InterPro" id="IPR003694">
    <property type="entry name" value="NAD_synthase"/>
</dbReference>
<evidence type="ECO:0000256" key="4">
    <source>
        <dbReference type="ARBA" id="ARBA00022741"/>
    </source>
</evidence>
<gene>
    <name evidence="7" type="primary">nadE</name>
    <name evidence="11" type="ORF">C7380_102133</name>
</gene>
<feature type="active site" description="For glutaminase activity" evidence="7">
    <location>
        <position position="111"/>
    </location>
</feature>
<dbReference type="RefSeq" id="WP_109603839.1">
    <property type="nucleotide sequence ID" value="NZ_QGGI01000002.1"/>
</dbReference>
<dbReference type="CDD" id="cd07570">
    <property type="entry name" value="GAT_Gln-NAD-synth"/>
    <property type="match status" value="1"/>
</dbReference>
<feature type="binding site" evidence="7">
    <location>
        <position position="543"/>
    </location>
    <ligand>
        <name>deamido-NAD(+)</name>
        <dbReference type="ChEBI" id="CHEBI:58437"/>
        <note>ligand shared between two neighboring subunits</note>
    </ligand>
</feature>
<organism evidence="11 12">
    <name type="scientific">Oceanotoga teriensis</name>
    <dbReference type="NCBI Taxonomy" id="515440"/>
    <lineage>
        <taxon>Bacteria</taxon>
        <taxon>Thermotogati</taxon>
        <taxon>Thermotogota</taxon>
        <taxon>Thermotogae</taxon>
        <taxon>Petrotogales</taxon>
        <taxon>Petrotogaceae</taxon>
        <taxon>Oceanotoga</taxon>
    </lineage>
</organism>
<dbReference type="FunFam" id="3.40.50.620:FF:000106">
    <property type="entry name" value="Glutamine-dependent NAD(+) synthetase"/>
    <property type="match status" value="1"/>
</dbReference>
<keyword evidence="4 7" id="KW-0547">Nucleotide-binding</keyword>
<feature type="domain" description="CN hydrolase" evidence="10">
    <location>
        <begin position="3"/>
        <end position="244"/>
    </location>
</feature>
<dbReference type="GO" id="GO:0003952">
    <property type="term" value="F:NAD+ synthase (glutamine-hydrolyzing) activity"/>
    <property type="evidence" value="ECO:0007669"/>
    <property type="project" value="UniProtKB-UniRule"/>
</dbReference>
<keyword evidence="3 7" id="KW-0436">Ligase</keyword>
<accession>A0AA45C8I2</accession>
<evidence type="ECO:0000313" key="12">
    <source>
        <dbReference type="Proteomes" id="UP000245921"/>
    </source>
</evidence>
<evidence type="ECO:0000256" key="8">
    <source>
        <dbReference type="PIRNR" id="PIRNR006630"/>
    </source>
</evidence>
<dbReference type="InterPro" id="IPR014729">
    <property type="entry name" value="Rossmann-like_a/b/a_fold"/>
</dbReference>
<evidence type="ECO:0000313" key="11">
    <source>
        <dbReference type="EMBL" id="PWJ96219.1"/>
    </source>
</evidence>
<dbReference type="InterPro" id="IPR022310">
    <property type="entry name" value="NAD/GMP_synthase"/>
</dbReference>
<keyword evidence="12" id="KW-1185">Reference proteome</keyword>
<feature type="binding site" evidence="7">
    <location>
        <position position="402"/>
    </location>
    <ligand>
        <name>deamido-NAD(+)</name>
        <dbReference type="ChEBI" id="CHEBI:58437"/>
        <note>ligand shared between two neighboring subunits</note>
    </ligand>
</feature>
<evidence type="ECO:0000256" key="1">
    <source>
        <dbReference type="ARBA" id="ARBA00005188"/>
    </source>
</evidence>
<dbReference type="InterPro" id="IPR036526">
    <property type="entry name" value="C-N_Hydrolase_sf"/>
</dbReference>
<dbReference type="GO" id="GO:0005524">
    <property type="term" value="F:ATP binding"/>
    <property type="evidence" value="ECO:0007669"/>
    <property type="project" value="UniProtKB-UniRule"/>
</dbReference>
<dbReference type="PANTHER" id="PTHR23090:SF9">
    <property type="entry name" value="GLUTAMINE-DEPENDENT NAD(+) SYNTHETASE"/>
    <property type="match status" value="1"/>
</dbReference>
<proteinExistence type="inferred from homology"/>
<dbReference type="PANTHER" id="PTHR23090">
    <property type="entry name" value="NH 3 /GLUTAMINE-DEPENDENT NAD + SYNTHETASE"/>
    <property type="match status" value="1"/>
</dbReference>
<dbReference type="GO" id="GO:0008795">
    <property type="term" value="F:NAD+ synthase activity"/>
    <property type="evidence" value="ECO:0007669"/>
    <property type="project" value="UniProtKB-UniRule"/>
</dbReference>
<comment type="caution">
    <text evidence="7">Lacks conserved residue(s) required for the propagation of feature annotation.</text>
</comment>
<dbReference type="GO" id="GO:0004359">
    <property type="term" value="F:glutaminase activity"/>
    <property type="evidence" value="ECO:0007669"/>
    <property type="project" value="InterPro"/>
</dbReference>
<name>A0AA45C8I2_9BACT</name>
<comment type="function">
    <text evidence="7">Catalyzes the ATP-dependent amidation of deamido-NAD to form NAD. Uses L-glutamine as a nitrogen source.</text>
</comment>
<dbReference type="NCBIfam" id="NF010588">
    <property type="entry name" value="PRK13981.1"/>
    <property type="match status" value="1"/>
</dbReference>
<feature type="active site" description="Proton acceptor; for glutaminase activity" evidence="7">
    <location>
        <position position="43"/>
    </location>
</feature>
<sequence>MKLRIAMAQLNQTVGDLEKNTEKILKSIKEAYEKKTDIIVFPELAITGYPPEDLILKTQFLRDIKIKLKEIIEYSKEKNILILVGGVDWDIESYNSAFIIYNGKLEYTYKKMFLPNYSVFDEKRYFSPGYEPLMIDFENIKIGINICEDLWVPNGPSLALAQNGANIIINLSASPFYKNKNKSKVEMLKTRASELSTWIIYTNLVGGQDEVVFDGGSIILNPYGEIKSKGPLFEETILYYDIDPYETTRANLREGKRKHHNSSIADSVKTIKIKHEIKENEKIKNVEYIWENEIHQIYKAIKLGIKDYVQKNGFKDVVFGLSGGMDSAIVAAIACDALGSENVIGIMMPSEFSSIGSIEDSEKLANNLNMKIYNVNIKNTYNKMVEEIEGIIGKDFDVTQENLQARIRGNIVMAYSNKFGNLALATSNKSESAVGYSTLYGDMVGGFSPIKDIYKTEIYKLAKFYNELHNKEIIPNEIFIKAPSAELRPDQKDEDSLLPYELLDEILFKYIDREMSVDELIELGYKLEDIKKITRLVDLSEYKRRQAAIGIKLSERAFGRDRRMPITNGYRAWKRIEGE</sequence>
<dbReference type="PIRSF" id="PIRSF006630">
    <property type="entry name" value="NADS_GAT"/>
    <property type="match status" value="1"/>
</dbReference>
<protein>
    <recommendedName>
        <fullName evidence="7 8">Glutamine-dependent NAD(+) synthetase</fullName>
        <ecNumber evidence="7 8">6.3.5.1</ecNumber>
    </recommendedName>
    <alternativeName>
        <fullName evidence="7 8">NAD(+) synthase [glutamine-hydrolyzing]</fullName>
    </alternativeName>
</protein>
<feature type="binding site" evidence="7">
    <location>
        <position position="431"/>
    </location>
    <ligand>
        <name>deamido-NAD(+)</name>
        <dbReference type="ChEBI" id="CHEBI:58437"/>
        <note>ligand shared between two neighboring subunits</note>
    </ligand>
</feature>
<evidence type="ECO:0000256" key="7">
    <source>
        <dbReference type="HAMAP-Rule" id="MF_02090"/>
    </source>
</evidence>
<dbReference type="EC" id="6.3.5.1" evidence="7 8"/>
<evidence type="ECO:0000259" key="10">
    <source>
        <dbReference type="PROSITE" id="PS50263"/>
    </source>
</evidence>
<dbReference type="Gene3D" id="3.40.50.620">
    <property type="entry name" value="HUPs"/>
    <property type="match status" value="1"/>
</dbReference>
<dbReference type="SUPFAM" id="SSF56317">
    <property type="entry name" value="Carbon-nitrogen hydrolase"/>
    <property type="match status" value="1"/>
</dbReference>
<comment type="catalytic activity">
    <reaction evidence="7 8">
        <text>deamido-NAD(+) + L-glutamine + ATP + H2O = L-glutamate + AMP + diphosphate + NAD(+) + H(+)</text>
        <dbReference type="Rhea" id="RHEA:24384"/>
        <dbReference type="ChEBI" id="CHEBI:15377"/>
        <dbReference type="ChEBI" id="CHEBI:15378"/>
        <dbReference type="ChEBI" id="CHEBI:29985"/>
        <dbReference type="ChEBI" id="CHEBI:30616"/>
        <dbReference type="ChEBI" id="CHEBI:33019"/>
        <dbReference type="ChEBI" id="CHEBI:57540"/>
        <dbReference type="ChEBI" id="CHEBI:58359"/>
        <dbReference type="ChEBI" id="CHEBI:58437"/>
        <dbReference type="ChEBI" id="CHEBI:456215"/>
        <dbReference type="EC" id="6.3.5.1"/>
    </reaction>
</comment>
<dbReference type="AlphaFoldDB" id="A0AA45C8I2"/>
<dbReference type="GO" id="GO:0009435">
    <property type="term" value="P:NAD+ biosynthetic process"/>
    <property type="evidence" value="ECO:0007669"/>
    <property type="project" value="UniProtKB-UniRule"/>
</dbReference>
<comment type="similarity">
    <text evidence="2 7 8">In the C-terminal section; belongs to the NAD synthetase family.</text>
</comment>
<dbReference type="HAMAP" id="MF_02090">
    <property type="entry name" value="NadE_glutamine_dep"/>
    <property type="match status" value="1"/>
</dbReference>
<evidence type="ECO:0000256" key="5">
    <source>
        <dbReference type="ARBA" id="ARBA00022840"/>
    </source>
</evidence>
<feature type="binding site" evidence="7">
    <location>
        <position position="426"/>
    </location>
    <ligand>
        <name>ATP</name>
        <dbReference type="ChEBI" id="CHEBI:30616"/>
    </ligand>
</feature>
<evidence type="ECO:0000256" key="2">
    <source>
        <dbReference type="ARBA" id="ARBA00007145"/>
    </source>
</evidence>
<comment type="caution">
    <text evidence="11">The sequence shown here is derived from an EMBL/GenBank/DDBJ whole genome shotgun (WGS) entry which is preliminary data.</text>
</comment>
<dbReference type="GO" id="GO:0005737">
    <property type="term" value="C:cytoplasm"/>
    <property type="evidence" value="ECO:0007669"/>
    <property type="project" value="InterPro"/>
</dbReference>
<dbReference type="EMBL" id="QGGI01000002">
    <property type="protein sequence ID" value="PWJ96219.1"/>
    <property type="molecule type" value="Genomic_DNA"/>
</dbReference>
<dbReference type="InterPro" id="IPR014445">
    <property type="entry name" value="Gln-dep_NAD_synthase"/>
</dbReference>
<feature type="binding site" evidence="7">
    <location>
        <position position="174"/>
    </location>
    <ligand>
        <name>L-glutamine</name>
        <dbReference type="ChEBI" id="CHEBI:58359"/>
    </ligand>
</feature>
<dbReference type="Gene3D" id="3.60.110.10">
    <property type="entry name" value="Carbon-nitrogen hydrolase"/>
    <property type="match status" value="1"/>
</dbReference>
<comment type="similarity">
    <text evidence="9">Belongs to the NAD synthetase family.</text>
</comment>
<dbReference type="Pfam" id="PF00795">
    <property type="entry name" value="CN_hydrolase"/>
    <property type="match status" value="1"/>
</dbReference>
<dbReference type="NCBIfam" id="TIGR00552">
    <property type="entry name" value="nadE"/>
    <property type="match status" value="1"/>
</dbReference>
<evidence type="ECO:0000256" key="3">
    <source>
        <dbReference type="ARBA" id="ARBA00022598"/>
    </source>
</evidence>
<evidence type="ECO:0000256" key="9">
    <source>
        <dbReference type="RuleBase" id="RU003811"/>
    </source>
</evidence>